<dbReference type="PANTHER" id="PTHR30290">
    <property type="entry name" value="PERIPLASMIC BINDING COMPONENT OF ABC TRANSPORTER"/>
    <property type="match status" value="1"/>
</dbReference>
<dbReference type="InterPro" id="IPR039424">
    <property type="entry name" value="SBP_5"/>
</dbReference>
<organism evidence="5 6">
    <name type="scientific">Synechococcus sp. (strain ATCC 27144 / PCC 6301 / SAUG 1402/1)</name>
    <name type="common">Anacystis nidulans</name>
    <dbReference type="NCBI Taxonomy" id="269084"/>
    <lineage>
        <taxon>Bacteria</taxon>
        <taxon>Bacillati</taxon>
        <taxon>Cyanobacteriota</taxon>
        <taxon>Cyanophyceae</taxon>
        <taxon>Synechococcales</taxon>
        <taxon>Synechococcaceae</taxon>
        <taxon>Synechococcus</taxon>
    </lineage>
</organism>
<name>A0A0H3K5X6_SYNP6</name>
<evidence type="ECO:0000259" key="4">
    <source>
        <dbReference type="Pfam" id="PF00496"/>
    </source>
</evidence>
<dbReference type="Proteomes" id="UP000001175">
    <property type="component" value="Chromosome"/>
</dbReference>
<sequence length="589" mass="66416">MPMPWRSWFVINLRRWLAFCLAAVLLVACGRASAPPRQQLIASVRFDPKTFNYALNEESPNVFGLLYEGLVHVNGFDGSLKPGLAESWQISPDRLQVVFQLRPDLRWSDGQPLTAADVDFTYNRIYFNPKVPTGARDILRIDQDLPTVRAAGDRQVIVQTPRPFAPLLRNMALPILPQHALATSLEQTDSQGNPAFLSTWGTETDPKQIIVNGPFRLQRYQPGQRIIFERNPYFYQRDRDGSPLPKIDRLVWQIVENSDTQLLQFRSGDLDVLEPIQPGDFSLLKREEQRGNFTIYSGGPEPLTVYLTFNLNQGRRKGKPLVDPIKSAWFNDVRFRQAIAYAIDRPAIVDTAYRGLGVVVNSLIIPQSPFYLSPEEGLPVYNFNQQKAEALLKEAGFQTDADGQLRDRQGNPVRFTVITNAENPVRVAMGARIKGDLARLGIQVDFTPIAFSSVIDRLSNQLDWEGLILGLTSNIEPNSGANVWNPQGSLHLFNQQPSESQAPIEGQQVAPWEAEIYRLFVAAAQELNDDRRKEIYGQAQRLAQQYLPFIYLVNRQQIAAVRNTVTPIQFSELGGALWNTEFVSVSADD</sequence>
<proteinExistence type="inferred from homology"/>
<dbReference type="InterPro" id="IPR000914">
    <property type="entry name" value="SBP_5_dom"/>
</dbReference>
<feature type="domain" description="Solute-binding protein family 5" evidence="4">
    <location>
        <begin position="80"/>
        <end position="474"/>
    </location>
</feature>
<dbReference type="PIRSF" id="PIRSF002741">
    <property type="entry name" value="MppA"/>
    <property type="match status" value="1"/>
</dbReference>
<keyword evidence="2" id="KW-0813">Transport</keyword>
<dbReference type="PROSITE" id="PS51257">
    <property type="entry name" value="PROKAR_LIPOPROTEIN"/>
    <property type="match status" value="1"/>
</dbReference>
<evidence type="ECO:0000256" key="1">
    <source>
        <dbReference type="ARBA" id="ARBA00005695"/>
    </source>
</evidence>
<dbReference type="Gene3D" id="3.10.105.10">
    <property type="entry name" value="Dipeptide-binding Protein, Domain 3"/>
    <property type="match status" value="1"/>
</dbReference>
<dbReference type="Pfam" id="PF00496">
    <property type="entry name" value="SBP_bac_5"/>
    <property type="match status" value="1"/>
</dbReference>
<protein>
    <submittedName>
        <fullName evidence="5">Oligopeptide-binding protein of oligopeptide ABC transporter</fullName>
    </submittedName>
</protein>
<dbReference type="Gene3D" id="3.40.190.10">
    <property type="entry name" value="Periplasmic binding protein-like II"/>
    <property type="match status" value="1"/>
</dbReference>
<comment type="similarity">
    <text evidence="1">Belongs to the bacterial solute-binding protein 5 family.</text>
</comment>
<reference evidence="5 6" key="1">
    <citation type="journal article" date="2007" name="Photosyn. Res.">
        <title>Complete nucleotide sequence of the freshwater unicellular cyanobacterium Synechococcus elongatus PCC 6301 chromosome: gene content and organization.</title>
        <authorList>
            <person name="Sugita C."/>
            <person name="Ogata K."/>
            <person name="Shikata M."/>
            <person name="Jikuya H."/>
            <person name="Takano J."/>
            <person name="Furumichi M."/>
            <person name="Kanehisa M."/>
            <person name="Omata T."/>
            <person name="Sugiura M."/>
            <person name="Sugita M."/>
        </authorList>
    </citation>
    <scope>NUCLEOTIDE SEQUENCE [LARGE SCALE GENOMIC DNA]</scope>
    <source>
        <strain evidence="6">ATCC 27144 / PCC 6301 / SAUG 1402/1</strain>
    </source>
</reference>
<accession>A0A0H3K5X6</accession>
<dbReference type="EMBL" id="AP008231">
    <property type="protein sequence ID" value="BAD78571.1"/>
    <property type="molecule type" value="Genomic_DNA"/>
</dbReference>
<gene>
    <name evidence="5" type="ordered locus">syc0381_d</name>
</gene>
<dbReference type="GO" id="GO:0043190">
    <property type="term" value="C:ATP-binding cassette (ABC) transporter complex"/>
    <property type="evidence" value="ECO:0007669"/>
    <property type="project" value="InterPro"/>
</dbReference>
<dbReference type="GO" id="GO:0015833">
    <property type="term" value="P:peptide transport"/>
    <property type="evidence" value="ECO:0007669"/>
    <property type="project" value="TreeGrafter"/>
</dbReference>
<dbReference type="SUPFAM" id="SSF53850">
    <property type="entry name" value="Periplasmic binding protein-like II"/>
    <property type="match status" value="1"/>
</dbReference>
<evidence type="ECO:0000313" key="5">
    <source>
        <dbReference type="EMBL" id="BAD78571.1"/>
    </source>
</evidence>
<dbReference type="GO" id="GO:0042597">
    <property type="term" value="C:periplasmic space"/>
    <property type="evidence" value="ECO:0007669"/>
    <property type="project" value="UniProtKB-ARBA"/>
</dbReference>
<dbReference type="KEGG" id="syc:syc0381_d"/>
<evidence type="ECO:0000313" key="6">
    <source>
        <dbReference type="Proteomes" id="UP000001175"/>
    </source>
</evidence>
<evidence type="ECO:0000256" key="3">
    <source>
        <dbReference type="ARBA" id="ARBA00022729"/>
    </source>
</evidence>
<keyword evidence="3" id="KW-0732">Signal</keyword>
<evidence type="ECO:0000256" key="2">
    <source>
        <dbReference type="ARBA" id="ARBA00022448"/>
    </source>
</evidence>
<dbReference type="PANTHER" id="PTHR30290:SF9">
    <property type="entry name" value="OLIGOPEPTIDE-BINDING PROTEIN APPA"/>
    <property type="match status" value="1"/>
</dbReference>
<dbReference type="eggNOG" id="COG0747">
    <property type="taxonomic scope" value="Bacteria"/>
</dbReference>
<dbReference type="InterPro" id="IPR030678">
    <property type="entry name" value="Peptide/Ni-bd"/>
</dbReference>
<dbReference type="CDD" id="cd08500">
    <property type="entry name" value="PBP2_NikA_DppA_OppA_like_4"/>
    <property type="match status" value="1"/>
</dbReference>
<dbReference type="AlphaFoldDB" id="A0A0H3K5X6"/>
<dbReference type="GO" id="GO:1904680">
    <property type="term" value="F:peptide transmembrane transporter activity"/>
    <property type="evidence" value="ECO:0007669"/>
    <property type="project" value="TreeGrafter"/>
</dbReference>